<evidence type="ECO:0000313" key="3">
    <source>
        <dbReference type="Proteomes" id="UP000753908"/>
    </source>
</evidence>
<reference evidence="2" key="1">
    <citation type="submission" date="2021-05" db="EMBL/GenBank/DDBJ databases">
        <authorList>
            <person name="Pietrasiak N."/>
            <person name="Ward R."/>
            <person name="Stajich J.E."/>
            <person name="Kurbessoian T."/>
        </authorList>
    </citation>
    <scope>NUCLEOTIDE SEQUENCE</scope>
    <source>
        <strain evidence="2">CPER-KK1</strain>
    </source>
</reference>
<keyword evidence="1" id="KW-0812">Transmembrane</keyword>
<feature type="transmembrane region" description="Helical" evidence="1">
    <location>
        <begin position="25"/>
        <end position="45"/>
    </location>
</feature>
<accession>A0A951UBU1</accession>
<evidence type="ECO:0000256" key="1">
    <source>
        <dbReference type="SAM" id="Phobius"/>
    </source>
</evidence>
<gene>
    <name evidence="2" type="ORF">KME25_23115</name>
</gene>
<dbReference type="Proteomes" id="UP000753908">
    <property type="component" value="Unassembled WGS sequence"/>
</dbReference>
<sequence length="112" mass="12687">MRVWITCFILVFGMAEFYQWVRHFTIPLPVFILAGAILAIASNYGKYAGWSFQQHDQAEANQGQSPSIGFTKQADWATLNPSAATPMPKANRPISFIINRPTQERAREDRRG</sequence>
<protein>
    <submittedName>
        <fullName evidence="2">Uncharacterized protein</fullName>
    </submittedName>
</protein>
<proteinExistence type="predicted"/>
<evidence type="ECO:0000313" key="2">
    <source>
        <dbReference type="EMBL" id="MBW4547302.1"/>
    </source>
</evidence>
<organism evidence="2 3">
    <name type="scientific">Symplocastrum torsivum CPER-KK1</name>
    <dbReference type="NCBI Taxonomy" id="450513"/>
    <lineage>
        <taxon>Bacteria</taxon>
        <taxon>Bacillati</taxon>
        <taxon>Cyanobacteriota</taxon>
        <taxon>Cyanophyceae</taxon>
        <taxon>Oscillatoriophycideae</taxon>
        <taxon>Oscillatoriales</taxon>
        <taxon>Microcoleaceae</taxon>
        <taxon>Symplocastrum</taxon>
    </lineage>
</organism>
<name>A0A951UBU1_9CYAN</name>
<reference evidence="2" key="2">
    <citation type="journal article" date="2022" name="Microbiol. Resour. Announc.">
        <title>Metagenome Sequencing to Explore Phylogenomics of Terrestrial Cyanobacteria.</title>
        <authorList>
            <person name="Ward R.D."/>
            <person name="Stajich J.E."/>
            <person name="Johansen J.R."/>
            <person name="Huntemann M."/>
            <person name="Clum A."/>
            <person name="Foster B."/>
            <person name="Foster B."/>
            <person name="Roux S."/>
            <person name="Palaniappan K."/>
            <person name="Varghese N."/>
            <person name="Mukherjee S."/>
            <person name="Reddy T.B.K."/>
            <person name="Daum C."/>
            <person name="Copeland A."/>
            <person name="Chen I.A."/>
            <person name="Ivanova N.N."/>
            <person name="Kyrpides N.C."/>
            <person name="Shapiro N."/>
            <person name="Eloe-Fadrosh E.A."/>
            <person name="Pietrasiak N."/>
        </authorList>
    </citation>
    <scope>NUCLEOTIDE SEQUENCE</scope>
    <source>
        <strain evidence="2">CPER-KK1</strain>
    </source>
</reference>
<keyword evidence="1" id="KW-1133">Transmembrane helix</keyword>
<dbReference type="EMBL" id="JAHHIF010000038">
    <property type="protein sequence ID" value="MBW4547302.1"/>
    <property type="molecule type" value="Genomic_DNA"/>
</dbReference>
<comment type="caution">
    <text evidence="2">The sequence shown here is derived from an EMBL/GenBank/DDBJ whole genome shotgun (WGS) entry which is preliminary data.</text>
</comment>
<keyword evidence="1" id="KW-0472">Membrane</keyword>
<dbReference type="AlphaFoldDB" id="A0A951UBU1"/>